<feature type="active site" evidence="1">
    <location>
        <position position="175"/>
    </location>
</feature>
<dbReference type="SUPFAM" id="SSF55120">
    <property type="entry name" value="Pseudouridine synthase"/>
    <property type="match status" value="1"/>
</dbReference>
<proteinExistence type="predicted"/>
<dbReference type="PANTHER" id="PTHR21600:SF40">
    <property type="entry name" value="PSEUDOURIDYLATE SYNTHASE RPUSD2"/>
    <property type="match status" value="1"/>
</dbReference>
<dbReference type="Proteomes" id="UP000326877">
    <property type="component" value="Unassembled WGS sequence"/>
</dbReference>
<accession>A0A5N7CN42</accession>
<dbReference type="InterPro" id="IPR006145">
    <property type="entry name" value="PsdUridine_synth_RsuA/RluA"/>
</dbReference>
<dbReference type="InterPro" id="IPR006225">
    <property type="entry name" value="PsdUridine_synth_RluC/D"/>
</dbReference>
<dbReference type="NCBIfam" id="TIGR00005">
    <property type="entry name" value="rluA_subfam"/>
    <property type="match status" value="1"/>
</dbReference>
<dbReference type="InterPro" id="IPR006224">
    <property type="entry name" value="PsdUridine_synth_RluA-like_CS"/>
</dbReference>
<dbReference type="PROSITE" id="PS50889">
    <property type="entry name" value="S4"/>
    <property type="match status" value="1"/>
</dbReference>
<dbReference type="AlphaFoldDB" id="A0A5N7CN42"/>
<feature type="region of interest" description="Disordered" evidence="3">
    <location>
        <begin position="474"/>
        <end position="493"/>
    </location>
</feature>
<feature type="region of interest" description="Disordered" evidence="3">
    <location>
        <begin position="256"/>
        <end position="276"/>
    </location>
</feature>
<dbReference type="GO" id="GO:0000455">
    <property type="term" value="P:enzyme-directed rRNA pseudouridine synthesis"/>
    <property type="evidence" value="ECO:0007669"/>
    <property type="project" value="TreeGrafter"/>
</dbReference>
<feature type="region of interest" description="Disordered" evidence="3">
    <location>
        <begin position="1"/>
        <end position="25"/>
    </location>
</feature>
<sequence>MTLTPVDTTPQAPQERVAEPPKVATPCEPPAGTYYFEGGLRRVKPYHYTYNTFCKERWRGRELVDIFVSEFRDRPPEYYREALAAGKVAINGKPAGPHTVVKNGEVISHTLHRHEPPVTGQEIGIIHEDDGLIVIDKPAGVPVHSAGRYHYNSVIEILRAQRGGGWVPRPCNRLDRLTSGVMFIAKHPKAAEMVASRLKERTVHKEYVTRVKGKFPDGVVVCDQPIMQVSPKLGLNRVRATGKTATTKFRRLAYYPPHEPESPVEGGEARAATPPPAYANEEEGYSIVHCLPLTGRTHQIRVHLQFLGHPITNDPIYSNRRVFGPELGKNEDSGVRDDEIIDRLNDMGKTEVSDTVSYRTHLTAAPLVPPGTDTSVVEQIMSREHEDAEHQYQKRKGERLSGEKCDICGTDLYTDPGVHELGIFLHAVAYSSDEGDWKYRSKMPSWALPPPGMDGPTEVPDWQPVPEEEETVIGNGTVPEGMEEEEKQPRGQGNTAALVRGVGLVDIADVPRLQQEACLQ</sequence>
<evidence type="ECO:0000256" key="3">
    <source>
        <dbReference type="SAM" id="MobiDB-lite"/>
    </source>
</evidence>
<evidence type="ECO:0000256" key="1">
    <source>
        <dbReference type="PIRSR" id="PIRSR606225-1"/>
    </source>
</evidence>
<feature type="domain" description="Pseudouridine synthase RsuA/RluA-like" evidence="4">
    <location>
        <begin position="132"/>
        <end position="305"/>
    </location>
</feature>
<dbReference type="GO" id="GO:0009982">
    <property type="term" value="F:pseudouridine synthase activity"/>
    <property type="evidence" value="ECO:0007669"/>
    <property type="project" value="InterPro"/>
</dbReference>
<reference evidence="5" key="1">
    <citation type="submission" date="2019-04" db="EMBL/GenBank/DDBJ databases">
        <title>Friends and foes A comparative genomics studyof 23 Aspergillus species from section Flavi.</title>
        <authorList>
            <consortium name="DOE Joint Genome Institute"/>
            <person name="Kjaerbolling I."/>
            <person name="Vesth T."/>
            <person name="Frisvad J.C."/>
            <person name="Nybo J.L."/>
            <person name="Theobald S."/>
            <person name="Kildgaard S."/>
            <person name="Isbrandt T."/>
            <person name="Kuo A."/>
            <person name="Sato A."/>
            <person name="Lyhne E.K."/>
            <person name="Kogle M.E."/>
            <person name="Wiebenga A."/>
            <person name="Kun R.S."/>
            <person name="Lubbers R.J."/>
            <person name="Makela M.R."/>
            <person name="Barry K."/>
            <person name="Chovatia M."/>
            <person name="Clum A."/>
            <person name="Daum C."/>
            <person name="Haridas S."/>
            <person name="He G."/>
            <person name="LaButti K."/>
            <person name="Lipzen A."/>
            <person name="Mondo S."/>
            <person name="Riley R."/>
            <person name="Salamov A."/>
            <person name="Simmons B.A."/>
            <person name="Magnuson J.K."/>
            <person name="Henrissat B."/>
            <person name="Mortensen U.H."/>
            <person name="Larsen T.O."/>
            <person name="Devries R.P."/>
            <person name="Grigoriev I.V."/>
            <person name="Machida M."/>
            <person name="Baker S.E."/>
            <person name="Andersen M.R."/>
        </authorList>
    </citation>
    <scope>NUCLEOTIDE SEQUENCE [LARGE SCALE GENOMIC DNA]</scope>
    <source>
        <strain evidence="5">IBT 14317</strain>
    </source>
</reference>
<gene>
    <name evidence="5" type="ORF">BDV23DRAFT_79995</name>
</gene>
<dbReference type="EMBL" id="ML735217">
    <property type="protein sequence ID" value="KAE8395682.1"/>
    <property type="molecule type" value="Genomic_DNA"/>
</dbReference>
<dbReference type="Pfam" id="PF00849">
    <property type="entry name" value="PseudoU_synth_2"/>
    <property type="match status" value="1"/>
</dbReference>
<dbReference type="InterPro" id="IPR050188">
    <property type="entry name" value="RluA_PseudoU_synthase"/>
</dbReference>
<dbReference type="InterPro" id="IPR020103">
    <property type="entry name" value="PsdUridine_synth_cat_dom_sf"/>
</dbReference>
<keyword evidence="2" id="KW-0694">RNA-binding</keyword>
<evidence type="ECO:0000259" key="4">
    <source>
        <dbReference type="Pfam" id="PF00849"/>
    </source>
</evidence>
<dbReference type="CDD" id="cd02557">
    <property type="entry name" value="PseudoU_synth_ScRIB2"/>
    <property type="match status" value="1"/>
</dbReference>
<organism evidence="5">
    <name type="scientific">Petromyces alliaceus</name>
    <name type="common">Aspergillus alliaceus</name>
    <dbReference type="NCBI Taxonomy" id="209559"/>
    <lineage>
        <taxon>Eukaryota</taxon>
        <taxon>Fungi</taxon>
        <taxon>Dikarya</taxon>
        <taxon>Ascomycota</taxon>
        <taxon>Pezizomycotina</taxon>
        <taxon>Eurotiomycetes</taxon>
        <taxon>Eurotiomycetidae</taxon>
        <taxon>Eurotiales</taxon>
        <taxon>Aspergillaceae</taxon>
        <taxon>Aspergillus</taxon>
        <taxon>Aspergillus subgen. Circumdati</taxon>
    </lineage>
</organism>
<dbReference type="PROSITE" id="PS01129">
    <property type="entry name" value="PSI_RLU"/>
    <property type="match status" value="1"/>
</dbReference>
<name>A0A5N7CN42_PETAA</name>
<evidence type="ECO:0000256" key="2">
    <source>
        <dbReference type="PROSITE-ProRule" id="PRU00182"/>
    </source>
</evidence>
<protein>
    <submittedName>
        <fullName evidence="5">Pseudouridine synthase</fullName>
    </submittedName>
</protein>
<dbReference type="GO" id="GO:0003723">
    <property type="term" value="F:RNA binding"/>
    <property type="evidence" value="ECO:0007669"/>
    <property type="project" value="UniProtKB-KW"/>
</dbReference>
<evidence type="ECO:0000313" key="5">
    <source>
        <dbReference type="EMBL" id="KAE8395682.1"/>
    </source>
</evidence>
<dbReference type="Gene3D" id="3.30.2350.10">
    <property type="entry name" value="Pseudouridine synthase"/>
    <property type="match status" value="1"/>
</dbReference>
<dbReference type="OrthoDB" id="424794at2759"/>
<dbReference type="PANTHER" id="PTHR21600">
    <property type="entry name" value="MITOCHONDRIAL RNA PSEUDOURIDINE SYNTHASE"/>
    <property type="match status" value="1"/>
</dbReference>
<feature type="compositionally biased region" description="Polar residues" evidence="3">
    <location>
        <begin position="1"/>
        <end position="12"/>
    </location>
</feature>